<evidence type="ECO:0000259" key="3">
    <source>
        <dbReference type="Pfam" id="PF11887"/>
    </source>
</evidence>
<dbReference type="InterPro" id="IPR003399">
    <property type="entry name" value="Mce/MlaD"/>
</dbReference>
<dbReference type="NCBIfam" id="TIGR00996">
    <property type="entry name" value="Mtu_fam_mce"/>
    <property type="match status" value="1"/>
</dbReference>
<feature type="domain" description="Mammalian cell entry C-terminal" evidence="3">
    <location>
        <begin position="126"/>
        <end position="344"/>
    </location>
</feature>
<comment type="caution">
    <text evidence="4">The sequence shown here is derived from an EMBL/GenBank/DDBJ whole genome shotgun (WGS) entry which is preliminary data.</text>
</comment>
<feature type="transmembrane region" description="Helical" evidence="1">
    <location>
        <begin position="20"/>
        <end position="37"/>
    </location>
</feature>
<gene>
    <name evidence="4" type="ORF">ATK86_6544</name>
</gene>
<organism evidence="4 5">
    <name type="scientific">Nocardia fluminea</name>
    <dbReference type="NCBI Taxonomy" id="134984"/>
    <lineage>
        <taxon>Bacteria</taxon>
        <taxon>Bacillati</taxon>
        <taxon>Actinomycetota</taxon>
        <taxon>Actinomycetes</taxon>
        <taxon>Mycobacteriales</taxon>
        <taxon>Nocardiaceae</taxon>
        <taxon>Nocardia</taxon>
    </lineage>
</organism>
<evidence type="ECO:0000259" key="2">
    <source>
        <dbReference type="Pfam" id="PF02470"/>
    </source>
</evidence>
<accession>A0A2N3VKC7</accession>
<dbReference type="AlphaFoldDB" id="A0A2N3VKC7"/>
<evidence type="ECO:0000256" key="1">
    <source>
        <dbReference type="SAM" id="Phobius"/>
    </source>
</evidence>
<dbReference type="Pfam" id="PF02470">
    <property type="entry name" value="MlaD"/>
    <property type="match status" value="1"/>
</dbReference>
<protein>
    <submittedName>
        <fullName evidence="4">Phospholipid/cholesterol/gamma-HCH transport system substrate-binding protein</fullName>
    </submittedName>
</protein>
<sequence length="395" mass="42066">MRRRSPRRGPREPHYTFDGVVLLSVLAVVAVFVALQFRGTFVRSVDVMLLTPRSGLSLEPGARVKMLDVQVGRIAKVAETDGYARVELHLFPDQAGAVPDNVLATIDSTSVFGAKYVNLVRPQQPSPRHIDTGDTIDAREITPELNTLFERLTTVLRAVSPQDLNATLTALADAVRDRGARIGGTLERADSYLNALRPSLEHLQRDLVVTADVAHIYADAAPSLLDTVESLTTTGSTIIEQADDLDRFLLAAVDFGNSGNTLLDHNRAAVAGLLRELVPTTGLLGDYSPEFPCFFQGLDEARAAVETAIGGTVPGINVSGTVLAGETPYHNPDNLPKVAAGGGPRCGRLPSVNPADGPAPYVVTDTGVNPFAPDGKPAQLNVLDFLLYGIPGGPR</sequence>
<dbReference type="Proteomes" id="UP000233766">
    <property type="component" value="Unassembled WGS sequence"/>
</dbReference>
<keyword evidence="1" id="KW-1133">Transmembrane helix</keyword>
<name>A0A2N3VKC7_9NOCA</name>
<dbReference type="GO" id="GO:0005576">
    <property type="term" value="C:extracellular region"/>
    <property type="evidence" value="ECO:0007669"/>
    <property type="project" value="TreeGrafter"/>
</dbReference>
<dbReference type="EMBL" id="PJMW01000002">
    <property type="protein sequence ID" value="PKV82060.1"/>
    <property type="molecule type" value="Genomic_DNA"/>
</dbReference>
<keyword evidence="5" id="KW-1185">Reference proteome</keyword>
<dbReference type="Pfam" id="PF11887">
    <property type="entry name" value="Mce4_CUP1"/>
    <property type="match status" value="1"/>
</dbReference>
<dbReference type="PANTHER" id="PTHR33371:SF19">
    <property type="entry name" value="MCE-FAMILY PROTEIN MCE4A"/>
    <property type="match status" value="1"/>
</dbReference>
<evidence type="ECO:0000313" key="5">
    <source>
        <dbReference type="Proteomes" id="UP000233766"/>
    </source>
</evidence>
<dbReference type="InterPro" id="IPR005693">
    <property type="entry name" value="Mce"/>
</dbReference>
<dbReference type="GO" id="GO:0051701">
    <property type="term" value="P:biological process involved in interaction with host"/>
    <property type="evidence" value="ECO:0007669"/>
    <property type="project" value="TreeGrafter"/>
</dbReference>
<dbReference type="PANTHER" id="PTHR33371">
    <property type="entry name" value="INTERMEMBRANE PHOSPHOLIPID TRANSPORT SYSTEM BINDING PROTEIN MLAD-RELATED"/>
    <property type="match status" value="1"/>
</dbReference>
<dbReference type="InterPro" id="IPR052336">
    <property type="entry name" value="MlaD_Phospholipid_Transporter"/>
</dbReference>
<dbReference type="InterPro" id="IPR024516">
    <property type="entry name" value="Mce_C"/>
</dbReference>
<dbReference type="RefSeq" id="WP_101467682.1">
    <property type="nucleotide sequence ID" value="NZ_PJMW01000002.1"/>
</dbReference>
<evidence type="ECO:0000313" key="4">
    <source>
        <dbReference type="EMBL" id="PKV82060.1"/>
    </source>
</evidence>
<proteinExistence type="predicted"/>
<feature type="domain" description="Mce/MlaD" evidence="2">
    <location>
        <begin position="47"/>
        <end position="120"/>
    </location>
</feature>
<dbReference type="OrthoDB" id="3460188at2"/>
<keyword evidence="1" id="KW-0812">Transmembrane</keyword>
<keyword evidence="1" id="KW-0472">Membrane</keyword>
<reference evidence="4 5" key="1">
    <citation type="submission" date="2017-12" db="EMBL/GenBank/DDBJ databases">
        <title>Sequencing the genomes of 1000 Actinobacteria strains.</title>
        <authorList>
            <person name="Klenk H.-P."/>
        </authorList>
    </citation>
    <scope>NUCLEOTIDE SEQUENCE [LARGE SCALE GENOMIC DNA]</scope>
    <source>
        <strain evidence="4 5">DSM 44489</strain>
    </source>
</reference>